<dbReference type="EMBL" id="CP014245">
    <property type="protein sequence ID" value="AMD21403.1"/>
    <property type="molecule type" value="Genomic_DNA"/>
</dbReference>
<dbReference type="GO" id="GO:0006370">
    <property type="term" value="P:7-methylguanosine mRNA capping"/>
    <property type="evidence" value="ECO:0007669"/>
    <property type="project" value="UniProtKB-UniRule"/>
</dbReference>
<comment type="catalytic activity">
    <reaction evidence="7">
        <text>a 5'-end triphospho-ribonucleoside in mRNA + H2O = a 5'-end diphospho-ribonucleoside in mRNA + phosphate + H(+)</text>
        <dbReference type="Rhea" id="RHEA:67004"/>
        <dbReference type="Rhea" id="RHEA-COMP:17164"/>
        <dbReference type="Rhea" id="RHEA-COMP:17165"/>
        <dbReference type="ChEBI" id="CHEBI:15377"/>
        <dbReference type="ChEBI" id="CHEBI:15378"/>
        <dbReference type="ChEBI" id="CHEBI:43474"/>
        <dbReference type="ChEBI" id="CHEBI:167616"/>
        <dbReference type="ChEBI" id="CHEBI:167618"/>
        <dbReference type="EC" id="3.6.1.74"/>
    </reaction>
    <physiologicalReaction direction="left-to-right" evidence="7">
        <dbReference type="Rhea" id="RHEA:67005"/>
    </physiologicalReaction>
</comment>
<feature type="region of interest" description="Disordered" evidence="9">
    <location>
        <begin position="1"/>
        <end position="124"/>
    </location>
</feature>
<evidence type="ECO:0000259" key="10">
    <source>
        <dbReference type="Pfam" id="PF02940"/>
    </source>
</evidence>
<comment type="cofactor">
    <cofactor evidence="1 8">
        <name>Mg(2+)</name>
        <dbReference type="ChEBI" id="CHEBI:18420"/>
    </cofactor>
</comment>
<dbReference type="InterPro" id="IPR033469">
    <property type="entry name" value="CYTH-like_dom_sf"/>
</dbReference>
<name>A0A109UZI0_9SACH</name>
<accession>A0A109UZI0</accession>
<sequence length="473" mass="54009">MSEGIRDDDPRQVASSTTLVNKKQKSSDANDTKRRFANGEDFSSNSPSQIDDETDTDAELGEVAFDQNDFKFDFEQQEKQTSIPDGQKAVSAKKDNSADTPGENSEREEELNSEKVVESNTTNTARKPMDIFDERASLESKKNNLKKDLKILHEIASTAKPSRYKVAPIWAHKWKPTVKALQSLDRKDFTQIDVSFTQVIPDDDLTKSVQDWIYATVLSVPEDQRQFIELEMKFGMLMDGGSDSQRVSPPVSSQTVYTEMDARMKPDVDERVFFELNRFVKSISELNENTGKFNIIESHTKDELYRVGVSTQRPRFLRMSKDVKTGRVGAFIEKKRISHLLLFSPKDSYDVKMSINLELPVPENDPPEKYKDHIPISARTKERISYIHNDSCTRIDITKVSNHNQGVKKSENELTHEIELELNTQALLSAFDKISHDSKEYATIVRTFLNNGTIIRRKLTSLSYEIFEGSKKL</sequence>
<protein>
    <recommendedName>
        <fullName evidence="8">mRNA-capping enzyme subunit beta</fullName>
        <ecNumber evidence="8">3.6.1.74</ecNumber>
    </recommendedName>
    <alternativeName>
        <fullName evidence="8">mRNA 5'-phosphatase</fullName>
    </alternativeName>
    <alternativeName>
        <fullName evidence="8">mRNA 5'-triphosphate monophosphatase</fullName>
    </alternativeName>
</protein>
<evidence type="ECO:0000256" key="9">
    <source>
        <dbReference type="SAM" id="MobiDB-lite"/>
    </source>
</evidence>
<keyword evidence="6 8" id="KW-0539">Nucleus</keyword>
<dbReference type="InterPro" id="IPR040343">
    <property type="entry name" value="Cet1/Ctl1"/>
</dbReference>
<dbReference type="EC" id="3.6.1.74" evidence="8"/>
<evidence type="ECO:0000256" key="6">
    <source>
        <dbReference type="ARBA" id="ARBA00023242"/>
    </source>
</evidence>
<evidence type="ECO:0000313" key="11">
    <source>
        <dbReference type="EMBL" id="AMD21403.1"/>
    </source>
</evidence>
<dbReference type="GeneID" id="28724692"/>
<feature type="compositionally biased region" description="Acidic residues" evidence="9">
    <location>
        <begin position="50"/>
        <end position="60"/>
    </location>
</feature>
<keyword evidence="4 8" id="KW-0507">mRNA processing</keyword>
<evidence type="ECO:0000313" key="12">
    <source>
        <dbReference type="Proteomes" id="UP000243052"/>
    </source>
</evidence>
<reference evidence="11 12" key="1">
    <citation type="submission" date="2016-01" db="EMBL/GenBank/DDBJ databases">
        <title>Genome sequence of the yeast Holleya sinecauda.</title>
        <authorList>
            <person name="Dietrich F.S."/>
        </authorList>
    </citation>
    <scope>NUCLEOTIDE SEQUENCE [LARGE SCALE GENOMIC DNA]</scope>
    <source>
        <strain evidence="11 12">ATCC 58844</strain>
    </source>
</reference>
<dbReference type="Proteomes" id="UP000243052">
    <property type="component" value="Chromosome v"/>
</dbReference>
<comment type="subcellular location">
    <subcellularLocation>
        <location evidence="2 8">Nucleus</location>
    </subcellularLocation>
</comment>
<feature type="compositionally biased region" description="Basic and acidic residues" evidence="9">
    <location>
        <begin position="1"/>
        <end position="11"/>
    </location>
</feature>
<dbReference type="InterPro" id="IPR037009">
    <property type="entry name" value="mRNA_triPase_Cet1_sf"/>
</dbReference>
<dbReference type="AlphaFoldDB" id="A0A109UZI0"/>
<evidence type="ECO:0000256" key="4">
    <source>
        <dbReference type="ARBA" id="ARBA00022664"/>
    </source>
</evidence>
<dbReference type="Gene3D" id="3.20.100.10">
    <property type="entry name" value="mRNA triphosphatase Cet1-like"/>
    <property type="match status" value="1"/>
</dbReference>
<proteinExistence type="inferred from homology"/>
<dbReference type="OrthoDB" id="272147at2759"/>
<dbReference type="PANTHER" id="PTHR28118">
    <property type="entry name" value="POLYNUCLEOTIDE 5'-TRIPHOSPHATASE-RELATED"/>
    <property type="match status" value="1"/>
</dbReference>
<evidence type="ECO:0000256" key="3">
    <source>
        <dbReference type="ARBA" id="ARBA00006345"/>
    </source>
</evidence>
<comment type="similarity">
    <text evidence="3 8">Belongs to the fungal TPase family.</text>
</comment>
<dbReference type="GO" id="GO:0031533">
    <property type="term" value="C:mRNA capping enzyme complex"/>
    <property type="evidence" value="ECO:0007669"/>
    <property type="project" value="UniProtKB-UniRule"/>
</dbReference>
<evidence type="ECO:0000256" key="1">
    <source>
        <dbReference type="ARBA" id="ARBA00001946"/>
    </source>
</evidence>
<feature type="compositionally biased region" description="Basic and acidic residues" evidence="9">
    <location>
        <begin position="68"/>
        <end position="78"/>
    </location>
</feature>
<comment type="subunit">
    <text evidence="8">Heterodimer. The mRNA-capping enzyme is composed of two separate chains alpha and beta, respectively a mRNA guanylyltransferase and an mRNA 5'-triphosphate monophosphatase.</text>
</comment>
<dbReference type="Pfam" id="PF02940">
    <property type="entry name" value="mRNA_triPase"/>
    <property type="match status" value="1"/>
</dbReference>
<dbReference type="InterPro" id="IPR004206">
    <property type="entry name" value="mRNA_triPase_Cet1"/>
</dbReference>
<dbReference type="SUPFAM" id="SSF55154">
    <property type="entry name" value="CYTH-like phosphatases"/>
    <property type="match status" value="1"/>
</dbReference>
<evidence type="ECO:0000256" key="8">
    <source>
        <dbReference type="RuleBase" id="RU367053"/>
    </source>
</evidence>
<dbReference type="GO" id="GO:0140818">
    <property type="term" value="F:mRNA 5'-triphosphate monophosphatase activity"/>
    <property type="evidence" value="ECO:0007669"/>
    <property type="project" value="UniProtKB-EC"/>
</dbReference>
<comment type="function">
    <text evidence="8">First step of mRNA capping. Converts the 5'-triphosphate end of a nascent mRNA chain into a diphosphate end.</text>
</comment>
<feature type="domain" description="mRNA triphosphatase Cet1-like" evidence="10">
    <location>
        <begin position="203"/>
        <end position="422"/>
    </location>
</feature>
<dbReference type="CDD" id="cd07470">
    <property type="entry name" value="CYTH-like_mRNA_RTPase"/>
    <property type="match status" value="1"/>
</dbReference>
<evidence type="ECO:0000256" key="7">
    <source>
        <dbReference type="ARBA" id="ARBA00047740"/>
    </source>
</evidence>
<dbReference type="PANTHER" id="PTHR28118:SF1">
    <property type="entry name" value="POLYNUCLEOTIDE 5'-TRIPHOSPHATASE CTL1-RELATED"/>
    <property type="match status" value="1"/>
</dbReference>
<organism evidence="11 12">
    <name type="scientific">Eremothecium sinecaudum</name>
    <dbReference type="NCBI Taxonomy" id="45286"/>
    <lineage>
        <taxon>Eukaryota</taxon>
        <taxon>Fungi</taxon>
        <taxon>Dikarya</taxon>
        <taxon>Ascomycota</taxon>
        <taxon>Saccharomycotina</taxon>
        <taxon>Saccharomycetes</taxon>
        <taxon>Saccharomycetales</taxon>
        <taxon>Saccharomycetaceae</taxon>
        <taxon>Eremothecium</taxon>
    </lineage>
</organism>
<evidence type="ECO:0000256" key="2">
    <source>
        <dbReference type="ARBA" id="ARBA00004123"/>
    </source>
</evidence>
<dbReference type="GO" id="GO:0004651">
    <property type="term" value="F:polynucleotide 5'-phosphatase activity"/>
    <property type="evidence" value="ECO:0007669"/>
    <property type="project" value="UniProtKB-UniRule"/>
</dbReference>
<gene>
    <name evidence="11" type="ORF">AW171_hschr53353</name>
</gene>
<dbReference type="RefSeq" id="XP_017988399.1">
    <property type="nucleotide sequence ID" value="XM_018132910.1"/>
</dbReference>
<keyword evidence="5 8" id="KW-0378">Hydrolase</keyword>
<evidence type="ECO:0000256" key="5">
    <source>
        <dbReference type="ARBA" id="ARBA00022801"/>
    </source>
</evidence>
<feature type="compositionally biased region" description="Basic and acidic residues" evidence="9">
    <location>
        <begin position="25"/>
        <end position="38"/>
    </location>
</feature>
<keyword evidence="12" id="KW-1185">Reference proteome</keyword>
<dbReference type="STRING" id="45286.A0A109UZI0"/>
<keyword evidence="8" id="KW-0506">mRNA capping</keyword>